<protein>
    <submittedName>
        <fullName evidence="2">Uncharacterized protein</fullName>
    </submittedName>
</protein>
<evidence type="ECO:0000313" key="2">
    <source>
        <dbReference type="EMBL" id="RZF46528.1"/>
    </source>
</evidence>
<accession>A0A482XMI0</accession>
<dbReference type="InParanoid" id="A0A482XMI0"/>
<name>A0A482XMI0_LAOST</name>
<organism evidence="2 3">
    <name type="scientific">Laodelphax striatellus</name>
    <name type="common">Small brown planthopper</name>
    <name type="synonym">Delphax striatella</name>
    <dbReference type="NCBI Taxonomy" id="195883"/>
    <lineage>
        <taxon>Eukaryota</taxon>
        <taxon>Metazoa</taxon>
        <taxon>Ecdysozoa</taxon>
        <taxon>Arthropoda</taxon>
        <taxon>Hexapoda</taxon>
        <taxon>Insecta</taxon>
        <taxon>Pterygota</taxon>
        <taxon>Neoptera</taxon>
        <taxon>Paraneoptera</taxon>
        <taxon>Hemiptera</taxon>
        <taxon>Auchenorrhyncha</taxon>
        <taxon>Fulgoroidea</taxon>
        <taxon>Delphacidae</taxon>
        <taxon>Criomorphinae</taxon>
        <taxon>Laodelphax</taxon>
    </lineage>
</organism>
<feature type="compositionally biased region" description="Low complexity" evidence="1">
    <location>
        <begin position="67"/>
        <end position="80"/>
    </location>
</feature>
<proteinExistence type="predicted"/>
<evidence type="ECO:0000313" key="3">
    <source>
        <dbReference type="Proteomes" id="UP000291343"/>
    </source>
</evidence>
<keyword evidence="3" id="KW-1185">Reference proteome</keyword>
<comment type="caution">
    <text evidence="2">The sequence shown here is derived from an EMBL/GenBank/DDBJ whole genome shotgun (WGS) entry which is preliminary data.</text>
</comment>
<feature type="compositionally biased region" description="Polar residues" evidence="1">
    <location>
        <begin position="165"/>
        <end position="184"/>
    </location>
</feature>
<gene>
    <name evidence="2" type="ORF">LSTR_LSTR011895</name>
</gene>
<dbReference type="OrthoDB" id="6645544at2759"/>
<reference evidence="2 3" key="1">
    <citation type="journal article" date="2017" name="Gigascience">
        <title>Genome sequence of the small brown planthopper, Laodelphax striatellus.</title>
        <authorList>
            <person name="Zhu J."/>
            <person name="Jiang F."/>
            <person name="Wang X."/>
            <person name="Yang P."/>
            <person name="Bao Y."/>
            <person name="Zhao W."/>
            <person name="Wang W."/>
            <person name="Lu H."/>
            <person name="Wang Q."/>
            <person name="Cui N."/>
            <person name="Li J."/>
            <person name="Chen X."/>
            <person name="Luo L."/>
            <person name="Yu J."/>
            <person name="Kang L."/>
            <person name="Cui F."/>
        </authorList>
    </citation>
    <scope>NUCLEOTIDE SEQUENCE [LARGE SCALE GENOMIC DNA]</scope>
    <source>
        <strain evidence="2">Lst14</strain>
    </source>
</reference>
<dbReference type="AlphaFoldDB" id="A0A482XMI0"/>
<feature type="compositionally biased region" description="Acidic residues" evidence="1">
    <location>
        <begin position="125"/>
        <end position="142"/>
    </location>
</feature>
<feature type="region of interest" description="Disordered" evidence="1">
    <location>
        <begin position="29"/>
        <end position="197"/>
    </location>
</feature>
<feature type="compositionally biased region" description="Polar residues" evidence="1">
    <location>
        <begin position="45"/>
        <end position="61"/>
    </location>
</feature>
<dbReference type="Proteomes" id="UP000291343">
    <property type="component" value="Unassembled WGS sequence"/>
</dbReference>
<sequence>MHVTLTTMYNKTRLCISSDDFIQAQQVLARSASDQPLPPAPDAAMTSSSYKMEPSMTSTSYKMAPEQGQGSYQVQSYQAASNPGITSYKVAPNQGSQAREYYPSPEEEHSGESTDSEEEAVHREEDDEDEDDDEEEEEEGELEAIVRQMSRPSSAMEEVRRHSLPGSSQDTLGSSSASPVTEQSALIRPKRYPEYKH</sequence>
<evidence type="ECO:0000256" key="1">
    <source>
        <dbReference type="SAM" id="MobiDB-lite"/>
    </source>
</evidence>
<dbReference type="EMBL" id="QKKF02006002">
    <property type="protein sequence ID" value="RZF46528.1"/>
    <property type="molecule type" value="Genomic_DNA"/>
</dbReference>